<feature type="signal peptide" evidence="1">
    <location>
        <begin position="1"/>
        <end position="18"/>
    </location>
</feature>
<dbReference type="AlphaFoldDB" id="A0A8H6YUL4"/>
<organism evidence="2 3">
    <name type="scientific">Mycena venus</name>
    <dbReference type="NCBI Taxonomy" id="2733690"/>
    <lineage>
        <taxon>Eukaryota</taxon>
        <taxon>Fungi</taxon>
        <taxon>Dikarya</taxon>
        <taxon>Basidiomycota</taxon>
        <taxon>Agaricomycotina</taxon>
        <taxon>Agaricomycetes</taxon>
        <taxon>Agaricomycetidae</taxon>
        <taxon>Agaricales</taxon>
        <taxon>Marasmiineae</taxon>
        <taxon>Mycenaceae</taxon>
        <taxon>Mycena</taxon>
    </lineage>
</organism>
<dbReference type="OrthoDB" id="3223416at2759"/>
<accession>A0A8H6YUL4</accession>
<dbReference type="EMBL" id="JACAZI010000003">
    <property type="protein sequence ID" value="KAF7365537.1"/>
    <property type="molecule type" value="Genomic_DNA"/>
</dbReference>
<evidence type="ECO:0008006" key="4">
    <source>
        <dbReference type="Google" id="ProtNLM"/>
    </source>
</evidence>
<comment type="caution">
    <text evidence="2">The sequence shown here is derived from an EMBL/GenBank/DDBJ whole genome shotgun (WGS) entry which is preliminary data.</text>
</comment>
<dbReference type="Proteomes" id="UP000620124">
    <property type="component" value="Unassembled WGS sequence"/>
</dbReference>
<feature type="chain" id="PRO_5034187981" description="Small secreted protein" evidence="1">
    <location>
        <begin position="19"/>
        <end position="182"/>
    </location>
</feature>
<keyword evidence="1" id="KW-0732">Signal</keyword>
<protein>
    <recommendedName>
        <fullName evidence="4">Small secreted protein</fullName>
    </recommendedName>
</protein>
<evidence type="ECO:0000313" key="2">
    <source>
        <dbReference type="EMBL" id="KAF7365537.1"/>
    </source>
</evidence>
<evidence type="ECO:0000313" key="3">
    <source>
        <dbReference type="Proteomes" id="UP000620124"/>
    </source>
</evidence>
<evidence type="ECO:0000256" key="1">
    <source>
        <dbReference type="SAM" id="SignalP"/>
    </source>
</evidence>
<name>A0A8H6YUL4_9AGAR</name>
<proteinExistence type="predicted"/>
<sequence length="182" mass="18542">MQLLATLLCALAPTFTFAFIAPAGLPQNLTLTALVGKNGLSSLECWALTPALVESTATGTVGGPVLPGPGGQLEIAAIRSSRNLPTPGCITHPLPSTSRYVIILTGRGELSFPSADPSDSTLSGNYTLSAGDILIAADTAATSIRGHNTVWQAGSSVLQMPFAGSGPSHIVLHDGGCLQPHM</sequence>
<reference evidence="2" key="1">
    <citation type="submission" date="2020-05" db="EMBL/GenBank/DDBJ databases">
        <title>Mycena genomes resolve the evolution of fungal bioluminescence.</title>
        <authorList>
            <person name="Tsai I.J."/>
        </authorList>
    </citation>
    <scope>NUCLEOTIDE SEQUENCE</scope>
    <source>
        <strain evidence="2">CCC161011</strain>
    </source>
</reference>
<keyword evidence="3" id="KW-1185">Reference proteome</keyword>
<gene>
    <name evidence="2" type="ORF">MVEN_00426900</name>
</gene>